<dbReference type="HOGENOM" id="CLU_3014860_0_0_1"/>
<proteinExistence type="predicted"/>
<reference evidence="3" key="2">
    <citation type="submission" date="2015-01" db="EMBL/GenBank/DDBJ databases">
        <title>Evolutionary Origins and Diversification of the Mycorrhizal Mutualists.</title>
        <authorList>
            <consortium name="DOE Joint Genome Institute"/>
            <consortium name="Mycorrhizal Genomics Consortium"/>
            <person name="Kohler A."/>
            <person name="Kuo A."/>
            <person name="Nagy L.G."/>
            <person name="Floudas D."/>
            <person name="Copeland A."/>
            <person name="Barry K.W."/>
            <person name="Cichocki N."/>
            <person name="Veneault-Fourrey C."/>
            <person name="LaButti K."/>
            <person name="Lindquist E.A."/>
            <person name="Lipzen A."/>
            <person name="Lundell T."/>
            <person name="Morin E."/>
            <person name="Murat C."/>
            <person name="Riley R."/>
            <person name="Ohm R."/>
            <person name="Sun H."/>
            <person name="Tunlid A."/>
            <person name="Henrissat B."/>
            <person name="Grigoriev I.V."/>
            <person name="Hibbett D.S."/>
            <person name="Martin F."/>
        </authorList>
    </citation>
    <scope>NUCLEOTIDE SEQUENCE [LARGE SCALE GENOMIC DNA]</scope>
    <source>
        <strain evidence="3">Ve08.2h10</strain>
    </source>
</reference>
<feature type="compositionally biased region" description="Basic and acidic residues" evidence="1">
    <location>
        <begin position="17"/>
        <end position="35"/>
    </location>
</feature>
<accession>A0A0D0DF94</accession>
<feature type="region of interest" description="Disordered" evidence="1">
    <location>
        <begin position="14"/>
        <end position="37"/>
    </location>
</feature>
<sequence length="51" mass="5642">MEYLWDQFDPVLNADNEDNKVSGHKGEKAKVEKDSLGALIPPPYSSLKLPG</sequence>
<dbReference type="Proteomes" id="UP000054538">
    <property type="component" value="Unassembled WGS sequence"/>
</dbReference>
<dbReference type="InParanoid" id="A0A0D0DF94"/>
<reference evidence="2 3" key="1">
    <citation type="submission" date="2014-04" db="EMBL/GenBank/DDBJ databases">
        <authorList>
            <consortium name="DOE Joint Genome Institute"/>
            <person name="Kuo A."/>
            <person name="Kohler A."/>
            <person name="Jargeat P."/>
            <person name="Nagy L.G."/>
            <person name="Floudas D."/>
            <person name="Copeland A."/>
            <person name="Barry K.W."/>
            <person name="Cichocki N."/>
            <person name="Veneault-Fourrey C."/>
            <person name="LaButti K."/>
            <person name="Lindquist E.A."/>
            <person name="Lipzen A."/>
            <person name="Lundell T."/>
            <person name="Morin E."/>
            <person name="Murat C."/>
            <person name="Sun H."/>
            <person name="Tunlid A."/>
            <person name="Henrissat B."/>
            <person name="Grigoriev I.V."/>
            <person name="Hibbett D.S."/>
            <person name="Martin F."/>
            <person name="Nordberg H.P."/>
            <person name="Cantor M.N."/>
            <person name="Hua S.X."/>
        </authorList>
    </citation>
    <scope>NUCLEOTIDE SEQUENCE [LARGE SCALE GENOMIC DNA]</scope>
    <source>
        <strain evidence="2 3">Ve08.2h10</strain>
    </source>
</reference>
<evidence type="ECO:0000313" key="3">
    <source>
        <dbReference type="Proteomes" id="UP000054538"/>
    </source>
</evidence>
<keyword evidence="3" id="KW-1185">Reference proteome</keyword>
<organism evidence="2 3">
    <name type="scientific">Paxillus rubicundulus Ve08.2h10</name>
    <dbReference type="NCBI Taxonomy" id="930991"/>
    <lineage>
        <taxon>Eukaryota</taxon>
        <taxon>Fungi</taxon>
        <taxon>Dikarya</taxon>
        <taxon>Basidiomycota</taxon>
        <taxon>Agaricomycotina</taxon>
        <taxon>Agaricomycetes</taxon>
        <taxon>Agaricomycetidae</taxon>
        <taxon>Boletales</taxon>
        <taxon>Paxilineae</taxon>
        <taxon>Paxillaceae</taxon>
        <taxon>Paxillus</taxon>
    </lineage>
</organism>
<protein>
    <submittedName>
        <fullName evidence="2">Uncharacterized protein</fullName>
    </submittedName>
</protein>
<gene>
    <name evidence="2" type="ORF">PAXRUDRAFT_18283</name>
</gene>
<dbReference type="AlphaFoldDB" id="A0A0D0DF94"/>
<name>A0A0D0DF94_9AGAM</name>
<dbReference type="EMBL" id="KN827538">
    <property type="protein sequence ID" value="KIK76345.1"/>
    <property type="molecule type" value="Genomic_DNA"/>
</dbReference>
<evidence type="ECO:0000313" key="2">
    <source>
        <dbReference type="EMBL" id="KIK76345.1"/>
    </source>
</evidence>
<evidence type="ECO:0000256" key="1">
    <source>
        <dbReference type="SAM" id="MobiDB-lite"/>
    </source>
</evidence>